<dbReference type="InterPro" id="IPR022742">
    <property type="entry name" value="Hydrolase_4"/>
</dbReference>
<dbReference type="OrthoDB" id="9765647at2"/>
<dbReference type="SUPFAM" id="SSF53474">
    <property type="entry name" value="alpha/beta-Hydrolases"/>
    <property type="match status" value="1"/>
</dbReference>
<dbReference type="PANTHER" id="PTHR47751">
    <property type="entry name" value="SUPERFAMILY HYDROLASE, PUTATIVE (AFU_ORTHOLOGUE AFUA_2G16580)-RELATED"/>
    <property type="match status" value="1"/>
</dbReference>
<feature type="domain" description="Serine aminopeptidase S33" evidence="1">
    <location>
        <begin position="51"/>
        <end position="264"/>
    </location>
</feature>
<evidence type="ECO:0000259" key="1">
    <source>
        <dbReference type="Pfam" id="PF12146"/>
    </source>
</evidence>
<evidence type="ECO:0000313" key="3">
    <source>
        <dbReference type="Proteomes" id="UP000184440"/>
    </source>
</evidence>
<sequence>MTQTTFEFHSDGLALAGILRVPSGTAPEGGWPALVFTGPLSGVKEQVVGGYAERLTAAGYVTLAFDHRNFGGSEGEPRQHEDSAGKLADLRDAVSALTIHPAVDAARIGAVGICLGGGYALRFAAFDPRIRAVACVAGGYNDPAAMRAAMGAETYRAQLASYAEVAGAQYRTGQVEYLAAVSADETEPAVMAGAEPFTYYGTERSATPGWVNRLTVLTVRELITVDLAVGADFLGPTPLLVVHGTTDAFCSPDGARAVFERTSGPAEILWLETTNHIDLYDRPEYVDPAVARITEFLTDHL</sequence>
<evidence type="ECO:0000313" key="2">
    <source>
        <dbReference type="EMBL" id="SHN34139.1"/>
    </source>
</evidence>
<dbReference type="Gene3D" id="3.40.50.1820">
    <property type="entry name" value="alpha/beta hydrolase"/>
    <property type="match status" value="1"/>
</dbReference>
<accession>A0A1M7QS77</accession>
<dbReference type="Pfam" id="PF12146">
    <property type="entry name" value="Hydrolase_4"/>
    <property type="match status" value="1"/>
</dbReference>
<dbReference type="RefSeq" id="WP_073258823.1">
    <property type="nucleotide sequence ID" value="NZ_FRCS01000005.1"/>
</dbReference>
<dbReference type="InterPro" id="IPR029058">
    <property type="entry name" value="AB_hydrolase_fold"/>
</dbReference>
<reference evidence="2 3" key="1">
    <citation type="submission" date="2016-11" db="EMBL/GenBank/DDBJ databases">
        <authorList>
            <person name="Jaros S."/>
            <person name="Januszkiewicz K."/>
            <person name="Wedrychowicz H."/>
        </authorList>
    </citation>
    <scope>NUCLEOTIDE SEQUENCE [LARGE SCALE GENOMIC DNA]</scope>
    <source>
        <strain evidence="2 3">DSM 46144</strain>
    </source>
</reference>
<keyword evidence="3" id="KW-1185">Reference proteome</keyword>
<name>A0A1M7QS77_9ACTN</name>
<proteinExistence type="predicted"/>
<gene>
    <name evidence="2" type="ORF">SAMN05443668_105224</name>
</gene>
<dbReference type="InterPro" id="IPR051411">
    <property type="entry name" value="Polyketide_trans_af380"/>
</dbReference>
<dbReference type="STRING" id="134849.SAMN05443668_105224"/>
<dbReference type="AlphaFoldDB" id="A0A1M7QS77"/>
<dbReference type="PANTHER" id="PTHR47751:SF1">
    <property type="entry name" value="SUPERFAMILY HYDROLASE, PUTATIVE (AFU_ORTHOLOGUE AFUA_2G16580)-RELATED"/>
    <property type="match status" value="1"/>
</dbReference>
<organism evidence="2 3">
    <name type="scientific">Cryptosporangium aurantiacum</name>
    <dbReference type="NCBI Taxonomy" id="134849"/>
    <lineage>
        <taxon>Bacteria</taxon>
        <taxon>Bacillati</taxon>
        <taxon>Actinomycetota</taxon>
        <taxon>Actinomycetes</taxon>
        <taxon>Cryptosporangiales</taxon>
        <taxon>Cryptosporangiaceae</taxon>
        <taxon>Cryptosporangium</taxon>
    </lineage>
</organism>
<dbReference type="Gene3D" id="1.10.10.800">
    <property type="match status" value="1"/>
</dbReference>
<protein>
    <recommendedName>
        <fullName evidence="1">Serine aminopeptidase S33 domain-containing protein</fullName>
    </recommendedName>
</protein>
<dbReference type="EMBL" id="FRCS01000005">
    <property type="protein sequence ID" value="SHN34139.1"/>
    <property type="molecule type" value="Genomic_DNA"/>
</dbReference>
<dbReference type="Proteomes" id="UP000184440">
    <property type="component" value="Unassembled WGS sequence"/>
</dbReference>